<sequence length="67" mass="7995">MKAYLYELDYRIPEEDYIVSIGYFTSLPEVRKYVKGTKDDPALFSCWRHPFNPEGAYDPVQVQIFRK</sequence>
<proteinExistence type="predicted"/>
<dbReference type="RefSeq" id="YP_009015147.1">
    <property type="nucleotide sequence ID" value="NC_023717.1"/>
</dbReference>
<dbReference type="OrthoDB" id="28594at10239"/>
<evidence type="ECO:0000313" key="1">
    <source>
        <dbReference type="EMBL" id="AFH21069.1"/>
    </source>
</evidence>
<dbReference type="Proteomes" id="UP000011829">
    <property type="component" value="Segment"/>
</dbReference>
<evidence type="ECO:0000313" key="2">
    <source>
        <dbReference type="Proteomes" id="UP000011829"/>
    </source>
</evidence>
<gene>
    <name evidence="1" type="ORF">CR9_185</name>
</gene>
<name>M1F2C2_9CAUD</name>
<protein>
    <submittedName>
        <fullName evidence="1">Uncharacterized protein</fullName>
    </submittedName>
</protein>
<dbReference type="KEGG" id="vg:18563027"/>
<dbReference type="GeneID" id="18563027"/>
<organism evidence="1 2">
    <name type="scientific">Cronobacter phage CR9</name>
    <dbReference type="NCBI Taxonomy" id="1162290"/>
    <lineage>
        <taxon>Viruses</taxon>
        <taxon>Duplodnaviria</taxon>
        <taxon>Heunggongvirae</taxon>
        <taxon>Uroviricota</taxon>
        <taxon>Caudoviricetes</taxon>
        <taxon>Vequintavirinae</taxon>
        <taxon>Certrevirus</taxon>
        <taxon>Certrevirus CR9</taxon>
    </lineage>
</organism>
<reference evidence="1 2" key="1">
    <citation type="submission" date="2012-02" db="EMBL/GenBank/DDBJ databases">
        <title>Complete Genome Sequence of Cronobacter sakazakii Bacteriophage CR9.</title>
        <authorList>
            <person name="Shin H."/>
            <person name="Lee J.-H."/>
            <person name="Kim Y."/>
            <person name="Ryu S."/>
        </authorList>
    </citation>
    <scope>NUCLEOTIDE SEQUENCE [LARGE SCALE GENOMIC DNA]</scope>
</reference>
<dbReference type="EMBL" id="JQ691611">
    <property type="protein sequence ID" value="AFH21069.1"/>
    <property type="molecule type" value="Genomic_DNA"/>
</dbReference>
<accession>M1F2C2</accession>
<keyword evidence="2" id="KW-1185">Reference proteome</keyword>